<sequence>MYKKQLPLAERLSLVSLEEPVEQEIITTAIEQLSSGQKENFVLGAMKDKFRKLALNQNISQKGLNFYTELQKPNIKVDTALSSSTWFH</sequence>
<gene>
    <name evidence="1" type="ORF">LFYK43_00160</name>
</gene>
<dbReference type="RefSeq" id="WP_124974186.1">
    <property type="nucleotide sequence ID" value="NZ_BFFP01000001.1"/>
</dbReference>
<proteinExistence type="predicted"/>
<dbReference type="AlphaFoldDB" id="A0A401IPU3"/>
<evidence type="ECO:0000313" key="2">
    <source>
        <dbReference type="Proteomes" id="UP000286848"/>
    </source>
</evidence>
<organism evidence="1 2">
    <name type="scientific">Ligilactobacillus salitolerans</name>
    <dbReference type="NCBI Taxonomy" id="1808352"/>
    <lineage>
        <taxon>Bacteria</taxon>
        <taxon>Bacillati</taxon>
        <taxon>Bacillota</taxon>
        <taxon>Bacilli</taxon>
        <taxon>Lactobacillales</taxon>
        <taxon>Lactobacillaceae</taxon>
        <taxon>Ligilactobacillus</taxon>
    </lineage>
</organism>
<name>A0A401IPU3_9LACO</name>
<dbReference type="EMBL" id="BFFP01000001">
    <property type="protein sequence ID" value="GBG93557.1"/>
    <property type="molecule type" value="Genomic_DNA"/>
</dbReference>
<dbReference type="OrthoDB" id="2200289at2"/>
<protein>
    <submittedName>
        <fullName evidence="1">Uncharacterized protein</fullName>
    </submittedName>
</protein>
<reference evidence="1 2" key="1">
    <citation type="journal article" date="2019" name="Int. J. Syst. Evol. Microbiol.">
        <title>Lactobacillus salitolerans sp. nov., a novel lactic acid bacterium isolated from spent mushroom substrates.</title>
        <authorList>
            <person name="Tohno M."/>
            <person name="Tanizawa Y."/>
            <person name="Kojima Y."/>
            <person name="Sakamoto M."/>
            <person name="Nakamura Y."/>
            <person name="Ohkuma M."/>
            <person name="Kobayashi H."/>
        </authorList>
    </citation>
    <scope>NUCLEOTIDE SEQUENCE [LARGE SCALE GENOMIC DNA]</scope>
    <source>
        <strain evidence="1 2">YK43</strain>
    </source>
</reference>
<comment type="caution">
    <text evidence="1">The sequence shown here is derived from an EMBL/GenBank/DDBJ whole genome shotgun (WGS) entry which is preliminary data.</text>
</comment>
<evidence type="ECO:0000313" key="1">
    <source>
        <dbReference type="EMBL" id="GBG93557.1"/>
    </source>
</evidence>
<accession>A0A401IPU3</accession>
<keyword evidence="2" id="KW-1185">Reference proteome</keyword>
<dbReference type="Proteomes" id="UP000286848">
    <property type="component" value="Unassembled WGS sequence"/>
</dbReference>